<accession>A0A7T2S621</accession>
<evidence type="ECO:0000313" key="2">
    <source>
        <dbReference type="Proteomes" id="UP000594778"/>
    </source>
</evidence>
<dbReference type="Proteomes" id="UP000594778">
    <property type="component" value="Chromosome"/>
</dbReference>
<sequence length="629" mass="67132">MDVSYLIDAAQGRADAMASQGSDALMSALSSMGVLTSVGTLPAISLPTLPAVTLPPAPPISEVRTGDIPERPQRPQIGGIDTVELPVMPNAPQISVEVREPAKPSQGRAFDLVAPAIHIDAQLPTAPDMMHVAAPVLSADVVMPARPNIARPAFEGQRPGEVPVAPDAAGSFDAAYRGASQLMQSALQGQIDAFMAQHNPEYAPQMARLEMRLAELVSGGQQAMYAPAVETAIYERSRSRAKAESRRVQGEAWSAAARNGHTMPPGALLAAQQNARQAAADTNATASREIVVMQAELEQRNIQFALGLSADLRKSVLGMAIGYHGNLIQINGQALDYARSLTDTLARLYNMEVEAYRARLDLYRADVSVFETLIRASLADVELYKAEIEAERSKLQIDESKVRLYQAQIDAQTSAVTAWAKRVDGIVAVAGLEKLKLETFRSQVDAFQAETQAKGEEWRAYAAAWGGEEARVRAGLVQTQIYQAQIDGVRANLSAQQTKVQAQAEAIRAQLGIYTADTQAFGEIVRADAVRVQSQLAAQGSLVNAYQVASQAQIAQANVQAEQYRAQAQVALGLFSTKTQVVIEEARLLVQSMANAASVALSAGQSYAQMAGSAMAGMNTLVKAEDQGA</sequence>
<reference evidence="1 2" key="1">
    <citation type="submission" date="2020-12" db="EMBL/GenBank/DDBJ databases">
        <title>FDA dAtabase for Regulatory Grade micrObial Sequences (FDA-ARGOS): Supporting development and validation of Infectious Disease Dx tests.</title>
        <authorList>
            <person name="Sproer C."/>
            <person name="Gronow S."/>
            <person name="Severitt S."/>
            <person name="Schroder I."/>
            <person name="Tallon L."/>
            <person name="Sadzewicz L."/>
            <person name="Zhao X."/>
            <person name="Boylan J."/>
            <person name="Ott S."/>
            <person name="Bowen H."/>
            <person name="Vavikolanu K."/>
            <person name="Mehta A."/>
            <person name="Aluvathingal J."/>
            <person name="Nadendla S."/>
            <person name="Lowell S."/>
            <person name="Myers T."/>
            <person name="Yan Y."/>
            <person name="Sichtig H."/>
        </authorList>
    </citation>
    <scope>NUCLEOTIDE SEQUENCE [LARGE SCALE GENOMIC DNA]</scope>
    <source>
        <strain evidence="1 2">FDAARGOS_909</strain>
    </source>
</reference>
<gene>
    <name evidence="1" type="ORF">I6G66_05875</name>
</gene>
<dbReference type="RefSeq" id="WP_197956418.1">
    <property type="nucleotide sequence ID" value="NZ_CP065668.1"/>
</dbReference>
<dbReference type="AlphaFoldDB" id="A0A7T2S621"/>
<protein>
    <submittedName>
        <fullName evidence="1">Uncharacterized protein</fullName>
    </submittedName>
</protein>
<evidence type="ECO:0000313" key="1">
    <source>
        <dbReference type="EMBL" id="QPS09549.1"/>
    </source>
</evidence>
<name>A0A7T2S621_DELAC</name>
<dbReference type="EMBL" id="CP065668">
    <property type="protein sequence ID" value="QPS09549.1"/>
    <property type="molecule type" value="Genomic_DNA"/>
</dbReference>
<proteinExistence type="predicted"/>
<organism evidence="1 2">
    <name type="scientific">Delftia acidovorans</name>
    <name type="common">Pseudomonas acidovorans</name>
    <name type="synonym">Comamonas acidovorans</name>
    <dbReference type="NCBI Taxonomy" id="80866"/>
    <lineage>
        <taxon>Bacteria</taxon>
        <taxon>Pseudomonadati</taxon>
        <taxon>Pseudomonadota</taxon>
        <taxon>Betaproteobacteria</taxon>
        <taxon>Burkholderiales</taxon>
        <taxon>Comamonadaceae</taxon>
        <taxon>Delftia</taxon>
    </lineage>
</organism>